<reference evidence="5" key="1">
    <citation type="journal article" date="2020" name="Stud. Mycol.">
        <title>101 Dothideomycetes genomes: A test case for predicting lifestyles and emergence of pathogens.</title>
        <authorList>
            <person name="Haridas S."/>
            <person name="Albert R."/>
            <person name="Binder M."/>
            <person name="Bloem J."/>
            <person name="LaButti K."/>
            <person name="Salamov A."/>
            <person name="Andreopoulos B."/>
            <person name="Baker S."/>
            <person name="Barry K."/>
            <person name="Bills G."/>
            <person name="Bluhm B."/>
            <person name="Cannon C."/>
            <person name="Castanera R."/>
            <person name="Culley D."/>
            <person name="Daum C."/>
            <person name="Ezra D."/>
            <person name="Gonzalez J."/>
            <person name="Henrissat B."/>
            <person name="Kuo A."/>
            <person name="Liang C."/>
            <person name="Lipzen A."/>
            <person name="Lutzoni F."/>
            <person name="Magnuson J."/>
            <person name="Mondo S."/>
            <person name="Nolan M."/>
            <person name="Ohm R."/>
            <person name="Pangilinan J."/>
            <person name="Park H.-J."/>
            <person name="Ramirez L."/>
            <person name="Alfaro M."/>
            <person name="Sun H."/>
            <person name="Tritt A."/>
            <person name="Yoshinaga Y."/>
            <person name="Zwiers L.-H."/>
            <person name="Turgeon B."/>
            <person name="Goodwin S."/>
            <person name="Spatafora J."/>
            <person name="Crous P."/>
            <person name="Grigoriev I."/>
        </authorList>
    </citation>
    <scope>NUCLEOTIDE SEQUENCE [LARGE SCALE GENOMIC DNA]</scope>
    <source>
        <strain evidence="5">CBS 304.66</strain>
    </source>
</reference>
<dbReference type="Proteomes" id="UP000800093">
    <property type="component" value="Unassembled WGS sequence"/>
</dbReference>
<accession>A0A9P4K2R2</accession>
<keyword evidence="5" id="KW-1185">Reference proteome</keyword>
<dbReference type="AlphaFoldDB" id="A0A9P4K2R2"/>
<feature type="compositionally biased region" description="Low complexity" evidence="1">
    <location>
        <begin position="155"/>
        <end position="171"/>
    </location>
</feature>
<evidence type="ECO:0000313" key="5">
    <source>
        <dbReference type="Proteomes" id="UP000800093"/>
    </source>
</evidence>
<keyword evidence="3" id="KW-0732">Signal</keyword>
<feature type="chain" id="PRO_5040514461" description="Mid2 domain-containing protein" evidence="3">
    <location>
        <begin position="24"/>
        <end position="290"/>
    </location>
</feature>
<organism evidence="4 5">
    <name type="scientific">Lojkania enalia</name>
    <dbReference type="NCBI Taxonomy" id="147567"/>
    <lineage>
        <taxon>Eukaryota</taxon>
        <taxon>Fungi</taxon>
        <taxon>Dikarya</taxon>
        <taxon>Ascomycota</taxon>
        <taxon>Pezizomycotina</taxon>
        <taxon>Dothideomycetes</taxon>
        <taxon>Pleosporomycetidae</taxon>
        <taxon>Pleosporales</taxon>
        <taxon>Pleosporales incertae sedis</taxon>
        <taxon>Lojkania</taxon>
    </lineage>
</organism>
<name>A0A9P4K2R2_9PLEO</name>
<evidence type="ECO:0008006" key="6">
    <source>
        <dbReference type="Google" id="ProtNLM"/>
    </source>
</evidence>
<dbReference type="OrthoDB" id="5215637at2759"/>
<comment type="caution">
    <text evidence="4">The sequence shown here is derived from an EMBL/GenBank/DDBJ whole genome shotgun (WGS) entry which is preliminary data.</text>
</comment>
<evidence type="ECO:0000313" key="4">
    <source>
        <dbReference type="EMBL" id="KAF2258409.1"/>
    </source>
</evidence>
<keyword evidence="2" id="KW-0812">Transmembrane</keyword>
<gene>
    <name evidence="4" type="ORF">CC78DRAFT_587165</name>
</gene>
<evidence type="ECO:0000256" key="3">
    <source>
        <dbReference type="SAM" id="SignalP"/>
    </source>
</evidence>
<feature type="compositionally biased region" description="Polar residues" evidence="1">
    <location>
        <begin position="141"/>
        <end position="152"/>
    </location>
</feature>
<keyword evidence="2" id="KW-1133">Transmembrane helix</keyword>
<evidence type="ECO:0000256" key="2">
    <source>
        <dbReference type="SAM" id="Phobius"/>
    </source>
</evidence>
<protein>
    <recommendedName>
        <fullName evidence="6">Mid2 domain-containing protein</fullName>
    </recommendedName>
</protein>
<feature type="region of interest" description="Disordered" evidence="1">
    <location>
        <begin position="260"/>
        <end position="290"/>
    </location>
</feature>
<proteinExistence type="predicted"/>
<sequence length="290" mass="31136">MARNGSMNRQFMLLAFVAQLALAIATCYYPNGDTATGHFPCNATADASVCCAETFQCMSNGLCLDPRYPDFGRVLRGGCTDENGGEGTCPDFCLNEWPQGDQAVYYCGNGEYCCSSEDCCSNGTVSKLDLGAPQVTATAVSVSQRPSISSDPANPASDRPAAASTSSTAESHNGSTNTVAIGVGVGVGVGVVLGTCLIAACIFFRRRRRRTEKPQAELPQYEYRRSLDNDGLEETIAGRREARKSLEKRDVGIINMSGERVHELDAERPPRELHGEELGKDKEEVPLGTR</sequence>
<evidence type="ECO:0000256" key="1">
    <source>
        <dbReference type="SAM" id="MobiDB-lite"/>
    </source>
</evidence>
<feature type="signal peptide" evidence="3">
    <location>
        <begin position="1"/>
        <end position="23"/>
    </location>
</feature>
<dbReference type="EMBL" id="ML986765">
    <property type="protein sequence ID" value="KAF2258409.1"/>
    <property type="molecule type" value="Genomic_DNA"/>
</dbReference>
<keyword evidence="2" id="KW-0472">Membrane</keyword>
<feature type="transmembrane region" description="Helical" evidence="2">
    <location>
        <begin position="179"/>
        <end position="204"/>
    </location>
</feature>
<feature type="region of interest" description="Disordered" evidence="1">
    <location>
        <begin position="141"/>
        <end position="175"/>
    </location>
</feature>